<keyword evidence="5 10" id="KW-0547">Nucleotide-binding</keyword>
<dbReference type="PIRSF" id="PIRSF010376">
    <property type="entry name" value="IspE"/>
    <property type="match status" value="1"/>
</dbReference>
<evidence type="ECO:0000256" key="6">
    <source>
        <dbReference type="ARBA" id="ARBA00022777"/>
    </source>
</evidence>
<dbReference type="OrthoDB" id="9809438at2"/>
<evidence type="ECO:0000256" key="7">
    <source>
        <dbReference type="ARBA" id="ARBA00022840"/>
    </source>
</evidence>
<dbReference type="InterPro" id="IPR036554">
    <property type="entry name" value="GHMP_kinase_C_sf"/>
</dbReference>
<evidence type="ECO:0000256" key="9">
    <source>
        <dbReference type="ARBA" id="ARBA00032554"/>
    </source>
</evidence>
<evidence type="ECO:0000256" key="10">
    <source>
        <dbReference type="HAMAP-Rule" id="MF_00061"/>
    </source>
</evidence>
<dbReference type="PANTHER" id="PTHR43527:SF2">
    <property type="entry name" value="4-DIPHOSPHOCYTIDYL-2-C-METHYL-D-ERYTHRITOL KINASE, CHLOROPLASTIC"/>
    <property type="match status" value="1"/>
</dbReference>
<evidence type="ECO:0000259" key="11">
    <source>
        <dbReference type="Pfam" id="PF00288"/>
    </source>
</evidence>
<dbReference type="Pfam" id="PF08544">
    <property type="entry name" value="GHMP_kinases_C"/>
    <property type="match status" value="1"/>
</dbReference>
<evidence type="ECO:0000256" key="1">
    <source>
        <dbReference type="ARBA" id="ARBA00009684"/>
    </source>
</evidence>
<dbReference type="PANTHER" id="PTHR43527">
    <property type="entry name" value="4-DIPHOSPHOCYTIDYL-2-C-METHYL-D-ERYTHRITOL KINASE, CHLOROPLASTIC"/>
    <property type="match status" value="1"/>
</dbReference>
<evidence type="ECO:0000313" key="14">
    <source>
        <dbReference type="Proteomes" id="UP000183900"/>
    </source>
</evidence>
<gene>
    <name evidence="10" type="primary">ispE</name>
    <name evidence="13" type="ORF">Ga0061067_11924</name>
</gene>
<dbReference type="SUPFAM" id="SSF55060">
    <property type="entry name" value="GHMP Kinase, C-terminal domain"/>
    <property type="match status" value="1"/>
</dbReference>
<feature type="binding site" evidence="10">
    <location>
        <begin position="112"/>
        <end position="122"/>
    </location>
    <ligand>
        <name>ATP</name>
        <dbReference type="ChEBI" id="CHEBI:30616"/>
    </ligand>
</feature>
<dbReference type="InterPro" id="IPR020568">
    <property type="entry name" value="Ribosomal_Su5_D2-typ_SF"/>
</dbReference>
<dbReference type="GO" id="GO:0016114">
    <property type="term" value="P:terpenoid biosynthetic process"/>
    <property type="evidence" value="ECO:0007669"/>
    <property type="project" value="UniProtKB-UniRule"/>
</dbReference>
<dbReference type="RefSeq" id="WP_055457042.1">
    <property type="nucleotide sequence ID" value="NZ_CYHE01000019.1"/>
</dbReference>
<comment type="catalytic activity">
    <reaction evidence="10">
        <text>4-CDP-2-C-methyl-D-erythritol + ATP = 4-CDP-2-C-methyl-D-erythritol 2-phosphate + ADP + H(+)</text>
        <dbReference type="Rhea" id="RHEA:18437"/>
        <dbReference type="ChEBI" id="CHEBI:15378"/>
        <dbReference type="ChEBI" id="CHEBI:30616"/>
        <dbReference type="ChEBI" id="CHEBI:57823"/>
        <dbReference type="ChEBI" id="CHEBI:57919"/>
        <dbReference type="ChEBI" id="CHEBI:456216"/>
        <dbReference type="EC" id="2.7.1.148"/>
    </reaction>
</comment>
<evidence type="ECO:0000256" key="4">
    <source>
        <dbReference type="ARBA" id="ARBA00022679"/>
    </source>
</evidence>
<evidence type="ECO:0000313" key="13">
    <source>
        <dbReference type="EMBL" id="CUB00522.1"/>
    </source>
</evidence>
<dbReference type="NCBIfam" id="NF011202">
    <property type="entry name" value="PRK14608.1"/>
    <property type="match status" value="1"/>
</dbReference>
<dbReference type="SUPFAM" id="SSF54211">
    <property type="entry name" value="Ribosomal protein S5 domain 2-like"/>
    <property type="match status" value="1"/>
</dbReference>
<reference evidence="14" key="1">
    <citation type="submission" date="2015-08" db="EMBL/GenBank/DDBJ databases">
        <authorList>
            <person name="Varghese N."/>
        </authorList>
    </citation>
    <scope>NUCLEOTIDE SEQUENCE [LARGE SCALE GENOMIC DNA]</scope>
    <source>
        <strain evidence="14">DSM 23407</strain>
    </source>
</reference>
<protein>
    <recommendedName>
        <fullName evidence="3 10">4-diphosphocytidyl-2-C-methyl-D-erythritol kinase</fullName>
        <shortName evidence="10">CMK</shortName>
        <ecNumber evidence="2 10">2.7.1.148</ecNumber>
    </recommendedName>
    <alternativeName>
        <fullName evidence="9 10">4-(cytidine-5'-diphospho)-2-C-methyl-D-erythritol kinase</fullName>
    </alternativeName>
</protein>
<dbReference type="InterPro" id="IPR006204">
    <property type="entry name" value="GHMP_kinase_N_dom"/>
</dbReference>
<keyword evidence="7 10" id="KW-0067">ATP-binding</keyword>
<keyword evidence="14" id="KW-1185">Reference proteome</keyword>
<evidence type="ECO:0000256" key="5">
    <source>
        <dbReference type="ARBA" id="ARBA00022741"/>
    </source>
</evidence>
<dbReference type="NCBIfam" id="TIGR00154">
    <property type="entry name" value="ispE"/>
    <property type="match status" value="1"/>
</dbReference>
<proteinExistence type="inferred from homology"/>
<dbReference type="InterPro" id="IPR004424">
    <property type="entry name" value="IspE"/>
</dbReference>
<dbReference type="Pfam" id="PF00288">
    <property type="entry name" value="GHMP_kinases_N"/>
    <property type="match status" value="1"/>
</dbReference>
<feature type="domain" description="GHMP kinase C-terminal" evidence="12">
    <location>
        <begin position="226"/>
        <end position="288"/>
    </location>
</feature>
<dbReference type="Gene3D" id="3.30.230.10">
    <property type="match status" value="1"/>
</dbReference>
<evidence type="ECO:0000256" key="8">
    <source>
        <dbReference type="ARBA" id="ARBA00023229"/>
    </source>
</evidence>
<accession>A0A0K6IB24</accession>
<keyword evidence="8 10" id="KW-0414">Isoprene biosynthesis</keyword>
<evidence type="ECO:0000259" key="12">
    <source>
        <dbReference type="Pfam" id="PF08544"/>
    </source>
</evidence>
<dbReference type="GO" id="GO:0019288">
    <property type="term" value="P:isopentenyl diphosphate biosynthetic process, methylerythritol 4-phosphate pathway"/>
    <property type="evidence" value="ECO:0007669"/>
    <property type="project" value="UniProtKB-UniRule"/>
</dbReference>
<comment type="pathway">
    <text evidence="10">Isoprenoid biosynthesis; isopentenyl diphosphate biosynthesis via DXP pathway; isopentenyl diphosphate from 1-deoxy-D-xylulose 5-phosphate: step 3/6.</text>
</comment>
<organism evidence="13 14">
    <name type="scientific">Pannonibacter indicus</name>
    <dbReference type="NCBI Taxonomy" id="466044"/>
    <lineage>
        <taxon>Bacteria</taxon>
        <taxon>Pseudomonadati</taxon>
        <taxon>Pseudomonadota</taxon>
        <taxon>Alphaproteobacteria</taxon>
        <taxon>Hyphomicrobiales</taxon>
        <taxon>Stappiaceae</taxon>
        <taxon>Pannonibacter</taxon>
    </lineage>
</organism>
<feature type="active site" evidence="10">
    <location>
        <position position="23"/>
    </location>
</feature>
<keyword evidence="6 10" id="KW-0418">Kinase</keyword>
<sequence length="303" mass="30963">MRGNGTSSGADTAPVFSCLARAKINLALHITGRREDGYHLLDSFTIFAETGDQLSLRTAASSSFTVSGPFAAALEGGGPADSNLVLRAIAALQNASGQSLPPFAVHLEKNLPVASGIGGGSADAAAALTLVLEATGLAVPTDALQSIALDLGADVPVCLAGRPARMSGIGETLAPLPPLPRCGLVLVNPGMAVSTPAVFRALQRRNNAPLPALPEEFTCREDLIRWLDGTRNDMQAAAIALSPVIAEVLAALEAHPAAEFCRMSGSGATCFALCAPEAAGALADDLRQRHPGWWIAASEVSAG</sequence>
<dbReference type="Gene3D" id="3.30.70.890">
    <property type="entry name" value="GHMP kinase, C-terminal domain"/>
    <property type="match status" value="1"/>
</dbReference>
<evidence type="ECO:0000256" key="2">
    <source>
        <dbReference type="ARBA" id="ARBA00012052"/>
    </source>
</evidence>
<dbReference type="EMBL" id="CYHE01000019">
    <property type="protein sequence ID" value="CUB00522.1"/>
    <property type="molecule type" value="Genomic_DNA"/>
</dbReference>
<dbReference type="GO" id="GO:0050515">
    <property type="term" value="F:4-(cytidine 5'-diphospho)-2-C-methyl-D-erythritol kinase activity"/>
    <property type="evidence" value="ECO:0007669"/>
    <property type="project" value="UniProtKB-UniRule"/>
</dbReference>
<dbReference type="GO" id="GO:0005524">
    <property type="term" value="F:ATP binding"/>
    <property type="evidence" value="ECO:0007669"/>
    <property type="project" value="UniProtKB-UniRule"/>
</dbReference>
<dbReference type="Proteomes" id="UP000183900">
    <property type="component" value="Unassembled WGS sequence"/>
</dbReference>
<keyword evidence="4 10" id="KW-0808">Transferase</keyword>
<name>A0A0K6IB24_9HYPH</name>
<feature type="active site" evidence="10">
    <location>
        <position position="154"/>
    </location>
</feature>
<dbReference type="HAMAP" id="MF_00061">
    <property type="entry name" value="IspE"/>
    <property type="match status" value="1"/>
</dbReference>
<dbReference type="InterPro" id="IPR014721">
    <property type="entry name" value="Ribsml_uS5_D2-typ_fold_subgr"/>
</dbReference>
<dbReference type="UniPathway" id="UPA00056">
    <property type="reaction ID" value="UER00094"/>
</dbReference>
<comment type="similarity">
    <text evidence="1 10">Belongs to the GHMP kinase family. IspE subfamily.</text>
</comment>
<dbReference type="InterPro" id="IPR013750">
    <property type="entry name" value="GHMP_kinase_C_dom"/>
</dbReference>
<evidence type="ECO:0000256" key="3">
    <source>
        <dbReference type="ARBA" id="ARBA00017473"/>
    </source>
</evidence>
<comment type="function">
    <text evidence="10">Catalyzes the phosphorylation of the position 2 hydroxy group of 4-diphosphocytidyl-2C-methyl-D-erythritol.</text>
</comment>
<feature type="domain" description="GHMP kinase N-terminal" evidence="11">
    <location>
        <begin position="83"/>
        <end position="161"/>
    </location>
</feature>
<dbReference type="AlphaFoldDB" id="A0A0K6IB24"/>
<dbReference type="EC" id="2.7.1.148" evidence="2 10"/>